<dbReference type="Proteomes" id="UP000279968">
    <property type="component" value="Unassembled WGS sequence"/>
</dbReference>
<evidence type="ECO:0000313" key="3">
    <source>
        <dbReference type="Proteomes" id="UP000279968"/>
    </source>
</evidence>
<comment type="caution">
    <text evidence="2">The sequence shown here is derived from an EMBL/GenBank/DDBJ whole genome shotgun (WGS) entry which is preliminary data.</text>
</comment>
<feature type="region of interest" description="Disordered" evidence="1">
    <location>
        <begin position="1"/>
        <end position="70"/>
    </location>
</feature>
<proteinExistence type="predicted"/>
<dbReference type="AlphaFoldDB" id="A0A3B0A6I1"/>
<keyword evidence="3" id="KW-1185">Reference proteome</keyword>
<reference evidence="2 3" key="1">
    <citation type="journal article" date="2015" name="Int. J. Syst. Evol. Microbiol.">
        <title>Micromonospora costi sp. nov., isolated from a leaf of Costus speciosus.</title>
        <authorList>
            <person name="Thawai C."/>
        </authorList>
    </citation>
    <scope>NUCLEOTIDE SEQUENCE [LARGE SCALE GENOMIC DNA]</scope>
    <source>
        <strain evidence="2 3">CS1-12</strain>
    </source>
</reference>
<accession>A0A3B0A6I1</accession>
<gene>
    <name evidence="2" type="ORF">D7193_15405</name>
</gene>
<organism evidence="2 3">
    <name type="scientific">Micromonospora costi</name>
    <dbReference type="NCBI Taxonomy" id="1530042"/>
    <lineage>
        <taxon>Bacteria</taxon>
        <taxon>Bacillati</taxon>
        <taxon>Actinomycetota</taxon>
        <taxon>Actinomycetes</taxon>
        <taxon>Micromonosporales</taxon>
        <taxon>Micromonosporaceae</taxon>
        <taxon>Micromonospora</taxon>
    </lineage>
</organism>
<protein>
    <submittedName>
        <fullName evidence="2">Uncharacterized protein</fullName>
    </submittedName>
</protein>
<evidence type="ECO:0000313" key="2">
    <source>
        <dbReference type="EMBL" id="RKN55971.1"/>
    </source>
</evidence>
<name>A0A3B0A6I1_9ACTN</name>
<evidence type="ECO:0000256" key="1">
    <source>
        <dbReference type="SAM" id="MobiDB-lite"/>
    </source>
</evidence>
<sequence length="70" mass="7628">MWPCKRRRTDAPLDATGPATVYPYRSGALPARGEDEEPPVEPGWDGRSTIPTVSPVVPPGQIGRDTGRRE</sequence>
<dbReference type="RefSeq" id="WP_120780154.1">
    <property type="nucleotide sequence ID" value="NZ_JBHLUP010000002.1"/>
</dbReference>
<dbReference type="EMBL" id="RBAN01000002">
    <property type="protein sequence ID" value="RKN55971.1"/>
    <property type="molecule type" value="Genomic_DNA"/>
</dbReference>
<dbReference type="OrthoDB" id="3402170at2"/>